<comment type="caution">
    <text evidence="2">The sequence shown here is derived from an EMBL/GenBank/DDBJ whole genome shotgun (WGS) entry which is preliminary data.</text>
</comment>
<dbReference type="CTD" id="24592978"/>
<evidence type="ECO:0000313" key="3">
    <source>
        <dbReference type="Proteomes" id="UP000471633"/>
    </source>
</evidence>
<keyword evidence="3" id="KW-1185">Reference proteome</keyword>
<dbReference type="KEGG" id="shx:MS3_00006715"/>
<feature type="region of interest" description="Disordered" evidence="1">
    <location>
        <begin position="338"/>
        <end position="360"/>
    </location>
</feature>
<dbReference type="RefSeq" id="XP_051068121.1">
    <property type="nucleotide sequence ID" value="XM_051214936.1"/>
</dbReference>
<reference evidence="2" key="3">
    <citation type="submission" date="2021-06" db="EMBL/GenBank/DDBJ databases">
        <title>Chromosome-level genome assembly for S. haematobium.</title>
        <authorList>
            <person name="Stroehlein A.J."/>
        </authorList>
    </citation>
    <scope>NUCLEOTIDE SEQUENCE</scope>
</reference>
<accession>A0A922IT31</accession>
<dbReference type="GeneID" id="24592978"/>
<name>A0A922IT31_SCHHA</name>
<reference evidence="2" key="2">
    <citation type="journal article" date="2019" name="Gigascience">
        <title>High-quality Schistosoma haematobium genome achieved by single-molecule and long-range sequencing.</title>
        <authorList>
            <person name="Stroehlein A.J."/>
            <person name="Korhonen P.K."/>
            <person name="Chong T.M."/>
            <person name="Lim Y.L."/>
            <person name="Chan K.G."/>
            <person name="Webster B."/>
            <person name="Rollinson D."/>
            <person name="Brindley P.J."/>
            <person name="Gasser R.B."/>
            <person name="Young N.D."/>
        </authorList>
    </citation>
    <scope>NUCLEOTIDE SEQUENCE</scope>
</reference>
<reference evidence="2" key="4">
    <citation type="journal article" date="2022" name="PLoS Pathog.">
        <title>Chromosome-level genome of Schistosoma haematobium underpins genome-wide explorations of molecular variation.</title>
        <authorList>
            <person name="Stroehlein A.J."/>
            <person name="Korhonen P.K."/>
            <person name="Lee V.V."/>
            <person name="Ralph S.A."/>
            <person name="Mentink-Kane M."/>
            <person name="You H."/>
            <person name="McManus D.P."/>
            <person name="Tchuente L.T."/>
            <person name="Stothard J.R."/>
            <person name="Kaur P."/>
            <person name="Dudchenko O."/>
            <person name="Aiden E.L."/>
            <person name="Yang B."/>
            <person name="Yang H."/>
            <person name="Emery A.M."/>
            <person name="Webster B.L."/>
            <person name="Brindley P.J."/>
            <person name="Rollinson D."/>
            <person name="Chang B.C.H."/>
            <person name="Gasser R.B."/>
            <person name="Young N.D."/>
        </authorList>
    </citation>
    <scope>NUCLEOTIDE SEQUENCE</scope>
</reference>
<reference evidence="2" key="1">
    <citation type="journal article" date="2012" name="Nat. Genet.">
        <title>Whole-genome sequence of Schistosoma haematobium.</title>
        <authorList>
            <person name="Young N.D."/>
            <person name="Jex A.R."/>
            <person name="Li B."/>
            <person name="Liu S."/>
            <person name="Yang L."/>
            <person name="Xiong Z."/>
            <person name="Li Y."/>
            <person name="Cantacessi C."/>
            <person name="Hall R.S."/>
            <person name="Xu X."/>
            <person name="Chen F."/>
            <person name="Wu X."/>
            <person name="Zerlotini A."/>
            <person name="Oliveira G."/>
            <person name="Hofmann A."/>
            <person name="Zhang G."/>
            <person name="Fang X."/>
            <person name="Kang Y."/>
            <person name="Campbell B.E."/>
            <person name="Loukas A."/>
            <person name="Ranganathan S."/>
            <person name="Rollinson D."/>
            <person name="Rinaldi G."/>
            <person name="Brindley P.J."/>
            <person name="Yang H."/>
            <person name="Wang J."/>
            <person name="Wang J."/>
            <person name="Gasser R.B."/>
        </authorList>
    </citation>
    <scope>NUCLEOTIDE SEQUENCE</scope>
</reference>
<dbReference type="OrthoDB" id="9999654at2759"/>
<evidence type="ECO:0000256" key="1">
    <source>
        <dbReference type="SAM" id="MobiDB-lite"/>
    </source>
</evidence>
<protein>
    <submittedName>
        <fullName evidence="2">Uncharacterized protein</fullName>
    </submittedName>
</protein>
<organism evidence="2 3">
    <name type="scientific">Schistosoma haematobium</name>
    <name type="common">Blood fluke</name>
    <dbReference type="NCBI Taxonomy" id="6185"/>
    <lineage>
        <taxon>Eukaryota</taxon>
        <taxon>Metazoa</taxon>
        <taxon>Spiralia</taxon>
        <taxon>Lophotrochozoa</taxon>
        <taxon>Platyhelminthes</taxon>
        <taxon>Trematoda</taxon>
        <taxon>Digenea</taxon>
        <taxon>Strigeidida</taxon>
        <taxon>Schistosomatoidea</taxon>
        <taxon>Schistosomatidae</taxon>
        <taxon>Schistosoma</taxon>
    </lineage>
</organism>
<dbReference type="Proteomes" id="UP000471633">
    <property type="component" value="Unassembled WGS sequence"/>
</dbReference>
<evidence type="ECO:0000313" key="2">
    <source>
        <dbReference type="EMBL" id="KAH9585479.1"/>
    </source>
</evidence>
<sequence>MINVYDKSPSYRTSFRAADFYSLLSAYDETVSRNLGISHSSQDDVKKSFVFQGKVKNPRKNKDEGSFSKEISSSDYHKPKTLQHLLVNNDVKEYSKHNPIIFNDLCQQSLTGFSCSLPQALEKISSDIHNTKFWTDLQTNNSLSINKDSPKFSNKHQVKLLDHLESTRGSNIVVRQVDATAETMTIGLPNCRALPSVQKTPRIIRARIFFNQIKTGLKEHIEWHTTQLQQAELDQDVISANKALENVNQLQHRLNTIRCLEHEYMKHWKLYREIRARSQGEFYCDQVNSGSSGSGKSGEESIQLSQCSTNMNNSSLLSKNKLSKSTLALTGFNGSDHIQPSTTTVNTTNPFQNHSHHNNNSICDTTNYLPTIIEKRPKYSSLLNLIRHKSKKTTNNYLLQNENRPRAATTASPVTTTAVDQKHSFLHLNRSSNLDLTTTHIPLKKSATLLTHNNNSHYNKGLSKSRSSARDLVTNDASFKQQQEVLLKRLCQIEAQTEYLSGTLICEVIGVSGSVSSLSKDVFRISLKYDTPVLSSIYELKSDKELPDVEPLYTSTVPLNQKGGSNDKWTITGRLFSSSSLSPSSSAQISNSSKSSAHFQATYLNDVNLKFPEQKWDQTKHIFSPTIGDVLTIKVDFMRRFGKPETLIQQACDILKLITLKGHHISVGLKNFTDLQFHFILKWCPLADTKDDRMLFYNLSTIQLNNFLDEQRQRTSSVKMILNEGEINDYSSPKMDYSNIKRYHTNLISSEFDNRYNEPQQLRHHYHHHHQQQLTNLIKTETCSSEFIIPQDNSDSSDLENKGSVTILTVRSNRRTPSRYGEQNKCHSKLPKWISLPDLETHELSEPELMSPEIRIITVRTHQNHENRGHQNNYVDIADTNIINTTNSHNNYYDNMDNHTYISESSTQDIELTQERQTEQPVPINDRTSVKINTIQTAESRLLISKPTNNQLSEHLSKLKDKVDIKIRIHDDPTGLLKDLDKAITNLVKQLENNSYWFNQLYVSNKAQNPKSIISSPVKPMEKNIDEKNTLKSLWESLAFLDEPEKSFDGYIEDGSTSSISGSSHSVRVFEKTNIYTCDSDQIIKTTGWTQLDLALIWHLNYTIRLLDKVYPDHLYVSSSQTLLSAQSSVSDVSDKTINNYTHNGSLSSVRNSVHSAWSTLPLLEQVEFFNEVESLCQGIIDDLQTVESNYLLKVCGDGKPYSTLRFTCFLSKLIWPVENNNTVTLSDDLSSPQIIFDRDAFRETLLRFYEKDVVPRWSKDMANGVIDHFIEDVLDLQVNGSELSTIPLTHLNLRLKLSERMESTVLSNRLSDQHNRDQLKQFNVYFIQLLSYLAGQLYIQWNLENAYSSRTLSTLPYFTRALQPIFGLNVLLSDVGVDPSYLEQIEYGLDMRSTELAACHSTQTWLRVAELVGNHDEEINKKAIMLLKSMNEKIYKVFQHITNLKQKLHLSNDVQMLQGTNNHINDYHQLIQKNSRNTVRRPIFYLMGPPIHIQYCLNKNCIKQNLNSLSPIWISMIWGLEQKSNIKRIAALKALTVLIESQINETIKTTQNNNANNKNCKLCGNTNDSITNSTLLQLLNNMHSNDSDPLVKNLAGQIIDRITTRSNTESHNEQITKPTRLLKTIWTKFSTAENLPSKPSYIFQR</sequence>
<gene>
    <name evidence="2" type="ORF">MS3_00006715</name>
</gene>
<proteinExistence type="predicted"/>
<dbReference type="EMBL" id="AMPZ03000004">
    <property type="protein sequence ID" value="KAH9585479.1"/>
    <property type="molecule type" value="Genomic_DNA"/>
</dbReference>